<evidence type="ECO:0000313" key="1">
    <source>
        <dbReference type="EMBL" id="KGN39585.1"/>
    </source>
</evidence>
<proteinExistence type="predicted"/>
<gene>
    <name evidence="1" type="ORF">N803_01760</name>
</gene>
<dbReference type="AlphaFoldDB" id="A0A0A0JQ72"/>
<accession>A0A0A0JQ72</accession>
<dbReference type="Proteomes" id="UP000030011">
    <property type="component" value="Unassembled WGS sequence"/>
</dbReference>
<reference evidence="1 2" key="1">
    <citation type="submission" date="2013-08" db="EMBL/GenBank/DDBJ databases">
        <title>The genome sequence of Knoellia subterranea.</title>
        <authorList>
            <person name="Zhu W."/>
            <person name="Wang G."/>
        </authorList>
    </citation>
    <scope>NUCLEOTIDE SEQUENCE [LARGE SCALE GENOMIC DNA]</scope>
    <source>
        <strain evidence="1 2">KCTC 19937</strain>
    </source>
</reference>
<protein>
    <submittedName>
        <fullName evidence="1">Uncharacterized protein</fullName>
    </submittedName>
</protein>
<organism evidence="1 2">
    <name type="scientific">Knoellia subterranea KCTC 19937</name>
    <dbReference type="NCBI Taxonomy" id="1385521"/>
    <lineage>
        <taxon>Bacteria</taxon>
        <taxon>Bacillati</taxon>
        <taxon>Actinomycetota</taxon>
        <taxon>Actinomycetes</taxon>
        <taxon>Micrococcales</taxon>
        <taxon>Intrasporangiaceae</taxon>
        <taxon>Knoellia</taxon>
    </lineage>
</organism>
<dbReference type="EMBL" id="AVPK01000001">
    <property type="protein sequence ID" value="KGN39585.1"/>
    <property type="molecule type" value="Genomic_DNA"/>
</dbReference>
<name>A0A0A0JQ72_9MICO</name>
<sequence>MTDADEPRCLLMDIRSGAVEATLDKARPMVGFFSLPEAESRFTAGDVREAIFTLAFEGESADLGTC</sequence>
<keyword evidence="2" id="KW-1185">Reference proteome</keyword>
<evidence type="ECO:0000313" key="2">
    <source>
        <dbReference type="Proteomes" id="UP000030011"/>
    </source>
</evidence>
<comment type="caution">
    <text evidence="1">The sequence shown here is derived from an EMBL/GenBank/DDBJ whole genome shotgun (WGS) entry which is preliminary data.</text>
</comment>
<dbReference type="RefSeq" id="WP_035902063.1">
    <property type="nucleotide sequence ID" value="NZ_AVPK01000001.1"/>
</dbReference>